<protein>
    <recommendedName>
        <fullName evidence="2">PiggyBac transposable element-derived protein domain-containing protein</fullName>
    </recommendedName>
</protein>
<proteinExistence type="predicted"/>
<feature type="compositionally biased region" description="Basic and acidic residues" evidence="1">
    <location>
        <begin position="59"/>
        <end position="73"/>
    </location>
</feature>
<feature type="compositionally biased region" description="Acidic residues" evidence="1">
    <location>
        <begin position="38"/>
        <end position="52"/>
    </location>
</feature>
<feature type="compositionally biased region" description="Basic and acidic residues" evidence="1">
    <location>
        <begin position="1"/>
        <end position="17"/>
    </location>
</feature>
<reference evidence="3" key="1">
    <citation type="journal article" date="2023" name="Insect Mol. Biol.">
        <title>Genome sequencing provides insights into the evolution of gene families encoding plant cell wall-degrading enzymes in longhorned beetles.</title>
        <authorList>
            <person name="Shin N.R."/>
            <person name="Okamura Y."/>
            <person name="Kirsch R."/>
            <person name="Pauchet Y."/>
        </authorList>
    </citation>
    <scope>NUCLEOTIDE SEQUENCE</scope>
    <source>
        <strain evidence="3">RBIC_L_NR</strain>
    </source>
</reference>
<accession>A0AAV8WPX0</accession>
<feature type="region of interest" description="Disordered" evidence="1">
    <location>
        <begin position="1"/>
        <end position="73"/>
    </location>
</feature>
<comment type="caution">
    <text evidence="3">The sequence shown here is derived from an EMBL/GenBank/DDBJ whole genome shotgun (WGS) entry which is preliminary data.</text>
</comment>
<dbReference type="AlphaFoldDB" id="A0AAV8WPX0"/>
<evidence type="ECO:0000313" key="3">
    <source>
        <dbReference type="EMBL" id="KAJ8928486.1"/>
    </source>
</evidence>
<dbReference type="Proteomes" id="UP001162156">
    <property type="component" value="Unassembled WGS sequence"/>
</dbReference>
<name>A0AAV8WPX0_9CUCU</name>
<keyword evidence="4" id="KW-1185">Reference proteome</keyword>
<dbReference type="EMBL" id="JANEYF010005365">
    <property type="protein sequence ID" value="KAJ8928486.1"/>
    <property type="molecule type" value="Genomic_DNA"/>
</dbReference>
<sequence length="586" mass="67073">MDNRRPLTEAELLREADDAYISSYESGESEFSSHETDSEIEETDTEEQEDEHFDQSNVEEDHKDTENENTDRNKQYFFKKNKYEWSKIPPASGKTRAENKIRSKIPAVIGEAYRNEPSKPVDSWNLLFDEHMLDIVVEHTNERITEMAAFYGDQALSCQFTNHTEKTELKAFIGLLLLSGAFKSHNEDVSSLWATNLTGRDIFRVTMTLKRFCFLRSALRFDDSSTRADGIQNGDKLAPISELFNLMIVNSQSNYSCGEYMTIDEMLVGFRGRCRYKIYMPNEPNKYGLKIMCLCDAKTHYLLNAFIYAGKNSTSPNPRKLAVPTLNVLQLVQPIINSNRNITGDNWFSSIELVKELKKCGLTYTGTLRKNKREIPTEFLPNKDHSALSTMFGFTKDLTILSYVPKKRKSVIMLSSLHHSDEIIQNEKRLPEIIDFYNSTKGGLDSLDQKCACYNVGRRSRRWPLTLFFAMVNTMGVNASVIYKSANNENMDRRSFIVSVGGDLIMNHLKNRVTVQSLPTDLRALIKRHIGATVEASRVDIHVDNKKRRCYMCHSNNKHPHKCSVCQKGICKSHSVNIVKCLNCTE</sequence>
<evidence type="ECO:0000259" key="2">
    <source>
        <dbReference type="Pfam" id="PF13843"/>
    </source>
</evidence>
<dbReference type="PANTHER" id="PTHR46599:SF6">
    <property type="entry name" value="DUAL SPECIFICITY PHOSPHATASE 26"/>
    <property type="match status" value="1"/>
</dbReference>
<dbReference type="InterPro" id="IPR029526">
    <property type="entry name" value="PGBD"/>
</dbReference>
<gene>
    <name evidence="3" type="ORF">NQ314_018956</name>
</gene>
<dbReference type="PANTHER" id="PTHR46599">
    <property type="entry name" value="PIGGYBAC TRANSPOSABLE ELEMENT-DERIVED PROTEIN 4"/>
    <property type="match status" value="1"/>
</dbReference>
<feature type="domain" description="PiggyBac transposable element-derived protein" evidence="2">
    <location>
        <begin position="120"/>
        <end position="479"/>
    </location>
</feature>
<evidence type="ECO:0000256" key="1">
    <source>
        <dbReference type="SAM" id="MobiDB-lite"/>
    </source>
</evidence>
<evidence type="ECO:0000313" key="4">
    <source>
        <dbReference type="Proteomes" id="UP001162156"/>
    </source>
</evidence>
<dbReference type="Pfam" id="PF13843">
    <property type="entry name" value="DDE_Tnp_1_7"/>
    <property type="match status" value="1"/>
</dbReference>
<organism evidence="3 4">
    <name type="scientific">Rhamnusium bicolor</name>
    <dbReference type="NCBI Taxonomy" id="1586634"/>
    <lineage>
        <taxon>Eukaryota</taxon>
        <taxon>Metazoa</taxon>
        <taxon>Ecdysozoa</taxon>
        <taxon>Arthropoda</taxon>
        <taxon>Hexapoda</taxon>
        <taxon>Insecta</taxon>
        <taxon>Pterygota</taxon>
        <taxon>Neoptera</taxon>
        <taxon>Endopterygota</taxon>
        <taxon>Coleoptera</taxon>
        <taxon>Polyphaga</taxon>
        <taxon>Cucujiformia</taxon>
        <taxon>Chrysomeloidea</taxon>
        <taxon>Cerambycidae</taxon>
        <taxon>Lepturinae</taxon>
        <taxon>Rhagiini</taxon>
        <taxon>Rhamnusium</taxon>
    </lineage>
</organism>